<dbReference type="OrthoDB" id="3358371at2759"/>
<evidence type="ECO:0000313" key="5">
    <source>
        <dbReference type="Proteomes" id="UP000469558"/>
    </source>
</evidence>
<name>A0A8T9C603_9HELO</name>
<dbReference type="PANTHER" id="PTHR42748">
    <property type="entry name" value="NITROGEN METABOLITE REPRESSION PROTEIN NMRA FAMILY MEMBER"/>
    <property type="match status" value="1"/>
</dbReference>
<dbReference type="InterPro" id="IPR008030">
    <property type="entry name" value="NmrA-like"/>
</dbReference>
<evidence type="ECO:0000313" key="4">
    <source>
        <dbReference type="EMBL" id="TVY81088.1"/>
    </source>
</evidence>
<evidence type="ECO:0000256" key="1">
    <source>
        <dbReference type="ARBA" id="ARBA00006328"/>
    </source>
</evidence>
<dbReference type="Gene3D" id="3.40.50.720">
    <property type="entry name" value="NAD(P)-binding Rossmann-like Domain"/>
    <property type="match status" value="1"/>
</dbReference>
<dbReference type="InterPro" id="IPR051164">
    <property type="entry name" value="NmrA-like_oxidored"/>
</dbReference>
<accession>A0A8T9C603</accession>
<proteinExistence type="inferred from homology"/>
<keyword evidence="2" id="KW-0521">NADP</keyword>
<keyword evidence="5" id="KW-1185">Reference proteome</keyword>
<dbReference type="PANTHER" id="PTHR42748:SF11">
    <property type="entry name" value="NMRA-LIKE DOMAIN-CONTAINING PROTEIN"/>
    <property type="match status" value="1"/>
</dbReference>
<evidence type="ECO:0000256" key="2">
    <source>
        <dbReference type="ARBA" id="ARBA00022857"/>
    </source>
</evidence>
<feature type="domain" description="NmrA-like" evidence="3">
    <location>
        <begin position="4"/>
        <end position="287"/>
    </location>
</feature>
<dbReference type="AlphaFoldDB" id="A0A8T9C603"/>
<dbReference type="EMBL" id="QGMK01000552">
    <property type="protein sequence ID" value="TVY81088.1"/>
    <property type="molecule type" value="Genomic_DNA"/>
</dbReference>
<evidence type="ECO:0000259" key="3">
    <source>
        <dbReference type="Pfam" id="PF05368"/>
    </source>
</evidence>
<dbReference type="Pfam" id="PF05368">
    <property type="entry name" value="NmrA"/>
    <property type="match status" value="1"/>
</dbReference>
<comment type="caution">
    <text evidence="4">The sequence shown here is derived from an EMBL/GenBank/DDBJ whole genome shotgun (WGS) entry which is preliminary data.</text>
</comment>
<reference evidence="4 5" key="1">
    <citation type="submission" date="2018-05" db="EMBL/GenBank/DDBJ databases">
        <title>Genome sequencing and assembly of the regulated plant pathogen Lachnellula willkommii and related sister species for the development of diagnostic species identification markers.</title>
        <authorList>
            <person name="Giroux E."/>
            <person name="Bilodeau G."/>
        </authorList>
    </citation>
    <scope>NUCLEOTIDE SEQUENCE [LARGE SCALE GENOMIC DNA]</scope>
    <source>
        <strain evidence="4 5">CBS 268.59</strain>
    </source>
</reference>
<sequence>MGERKVLAIFGATGQQGGSVLNHVLADADLSAEYKIRAITRDTTTPVAKSLLEKGVEVVTADASDPASLQKALQNTHTVFAVTAPVFSADNFKDLEITQGKNIADAAVAVSASYIIFSTLPHVSLISGGKYTHVAPFDAKAEVEIYIRSLPIQSAFYNPGSFMQNFQTSLAPRKQDDGTYIIPTVGNPQTILPMLDPVSSSGNFVGAILAEPDKYEGEIFYASNGQYTFEDCARVIGEVNDKDVFYKQIDEVEVRKALPGPFADMAVEMALYYQDFGYFGPDTKKLVGWTWNNIRGPELLPSFNEWLEKNPLPSLQD</sequence>
<dbReference type="Proteomes" id="UP000469558">
    <property type="component" value="Unassembled WGS sequence"/>
</dbReference>
<dbReference type="SUPFAM" id="SSF51735">
    <property type="entry name" value="NAD(P)-binding Rossmann-fold domains"/>
    <property type="match status" value="1"/>
</dbReference>
<organism evidence="4 5">
    <name type="scientific">Lachnellula suecica</name>
    <dbReference type="NCBI Taxonomy" id="602035"/>
    <lineage>
        <taxon>Eukaryota</taxon>
        <taxon>Fungi</taxon>
        <taxon>Dikarya</taxon>
        <taxon>Ascomycota</taxon>
        <taxon>Pezizomycotina</taxon>
        <taxon>Leotiomycetes</taxon>
        <taxon>Helotiales</taxon>
        <taxon>Lachnaceae</taxon>
        <taxon>Lachnellula</taxon>
    </lineage>
</organism>
<dbReference type="InterPro" id="IPR036291">
    <property type="entry name" value="NAD(P)-bd_dom_sf"/>
</dbReference>
<protein>
    <submittedName>
        <fullName evidence="4">NmrA-like family domain-containing protein</fullName>
    </submittedName>
</protein>
<dbReference type="CDD" id="cd05251">
    <property type="entry name" value="NmrA_like_SDR_a"/>
    <property type="match status" value="1"/>
</dbReference>
<gene>
    <name evidence="4" type="primary">NMRAL1_13</name>
    <name evidence="4" type="ORF">LSUE1_G005441</name>
</gene>
<dbReference type="GO" id="GO:0005634">
    <property type="term" value="C:nucleus"/>
    <property type="evidence" value="ECO:0007669"/>
    <property type="project" value="TreeGrafter"/>
</dbReference>
<dbReference type="Gene3D" id="3.90.25.10">
    <property type="entry name" value="UDP-galactose 4-epimerase, domain 1"/>
    <property type="match status" value="1"/>
</dbReference>
<comment type="similarity">
    <text evidence="1">Belongs to the NmrA-type oxidoreductase family.</text>
</comment>